<reference evidence="1 2" key="1">
    <citation type="journal article" date="2015" name="Nature">
        <title>rRNA introns, odd ribosomes, and small enigmatic genomes across a large radiation of phyla.</title>
        <authorList>
            <person name="Brown C.T."/>
            <person name="Hug L.A."/>
            <person name="Thomas B.C."/>
            <person name="Sharon I."/>
            <person name="Castelle C.J."/>
            <person name="Singh A."/>
            <person name="Wilkins M.J."/>
            <person name="Williams K.H."/>
            <person name="Banfield J.F."/>
        </authorList>
    </citation>
    <scope>NUCLEOTIDE SEQUENCE [LARGE SCALE GENOMIC DNA]</scope>
</reference>
<name>A0A0G1AYK2_UNCKA</name>
<sequence length="45" mass="5324">MITHLITEVITHLNTEVITHLITEVVHLYKRQDAFEYKSAFLVKK</sequence>
<dbReference type="Proteomes" id="UP000033847">
    <property type="component" value="Unassembled WGS sequence"/>
</dbReference>
<gene>
    <name evidence="1" type="ORF">UV00_C0003G0003</name>
</gene>
<evidence type="ECO:0000313" key="1">
    <source>
        <dbReference type="EMBL" id="KKS39171.1"/>
    </source>
</evidence>
<protein>
    <submittedName>
        <fullName evidence="1">Uncharacterized protein</fullName>
    </submittedName>
</protein>
<comment type="caution">
    <text evidence="1">The sequence shown here is derived from an EMBL/GenBank/DDBJ whole genome shotgun (WGS) entry which is preliminary data.</text>
</comment>
<evidence type="ECO:0000313" key="2">
    <source>
        <dbReference type="Proteomes" id="UP000033847"/>
    </source>
</evidence>
<accession>A0A0G1AYK2</accession>
<dbReference type="AlphaFoldDB" id="A0A0G1AYK2"/>
<proteinExistence type="predicted"/>
<dbReference type="EMBL" id="LCCU01000003">
    <property type="protein sequence ID" value="KKS39171.1"/>
    <property type="molecule type" value="Genomic_DNA"/>
</dbReference>
<organism evidence="1 2">
    <name type="scientific">candidate division WWE3 bacterium GW2011_GWF1_42_14</name>
    <dbReference type="NCBI Taxonomy" id="1619138"/>
    <lineage>
        <taxon>Bacteria</taxon>
        <taxon>Katanobacteria</taxon>
    </lineage>
</organism>